<dbReference type="PANTHER" id="PTHR37157:SF4">
    <property type="entry name" value="EB DOMAIN-CONTAINING PROTEIN"/>
    <property type="match status" value="1"/>
</dbReference>
<organism evidence="1 2">
    <name type="scientific">Botrytis elliptica</name>
    <dbReference type="NCBI Taxonomy" id="278938"/>
    <lineage>
        <taxon>Eukaryota</taxon>
        <taxon>Fungi</taxon>
        <taxon>Dikarya</taxon>
        <taxon>Ascomycota</taxon>
        <taxon>Pezizomycotina</taxon>
        <taxon>Leotiomycetes</taxon>
        <taxon>Helotiales</taxon>
        <taxon>Sclerotiniaceae</taxon>
        <taxon>Botrytis</taxon>
    </lineage>
</organism>
<protein>
    <submittedName>
        <fullName evidence="1">Uncharacterized protein</fullName>
    </submittedName>
</protein>
<name>A0A4Z1JI75_9HELO</name>
<accession>A0A4Z1JI75</accession>
<dbReference type="EMBL" id="PQXM01000634">
    <property type="protein sequence ID" value="TGO70982.1"/>
    <property type="molecule type" value="Genomic_DNA"/>
</dbReference>
<dbReference type="Proteomes" id="UP000297229">
    <property type="component" value="Unassembled WGS sequence"/>
</dbReference>
<comment type="caution">
    <text evidence="1">The sequence shown here is derived from an EMBL/GenBank/DDBJ whole genome shotgun (WGS) entry which is preliminary data.</text>
</comment>
<dbReference type="PANTHER" id="PTHR37157">
    <property type="entry name" value="PRION-LIKE-(Q/N-RICH) DOMAIN-BEARING PROTEIN 25"/>
    <property type="match status" value="1"/>
</dbReference>
<dbReference type="AlphaFoldDB" id="A0A4Z1JI75"/>
<keyword evidence="2" id="KW-1185">Reference proteome</keyword>
<proteinExistence type="predicted"/>
<evidence type="ECO:0000313" key="2">
    <source>
        <dbReference type="Proteomes" id="UP000297229"/>
    </source>
</evidence>
<sequence>MAWDGEVCVIGTDSNGKCPPGFTQAGRKCQKQATKLPECPPGLTLAGSREACVSVFPNPSARMDSPSIAPNASPTPVFPNVSKWAALSTARSVSLPTFPPALTIQYSMALAASPLSTPSLALGSFPMVRANVSQPLSLSASQALLWFAFSCIVGIPTCLKGTIFDGKQCISPKDLECPPDHKWSNERCISLVSIDCEPGYTLLNGEFISENKPECPTGTTFDGEVCLGSIPECNEGTVFDGEDYAYPEEPSCPSGMRFNGKRCVAEDQPGCQAGTVFDKKCKKCVAVDPPGFPEGQIFNGNRCTFASEECMSFEYCPAVRECSEGSVFDKHTGRIIKWAERFLENTQQTQDKID</sequence>
<gene>
    <name evidence="1" type="ORF">BELL_0636g00050</name>
</gene>
<dbReference type="SUPFAM" id="SSF57184">
    <property type="entry name" value="Growth factor receptor domain"/>
    <property type="match status" value="1"/>
</dbReference>
<reference evidence="1 2" key="1">
    <citation type="submission" date="2017-12" db="EMBL/GenBank/DDBJ databases">
        <title>Comparative genomics of Botrytis spp.</title>
        <authorList>
            <person name="Valero-Jimenez C.A."/>
            <person name="Tapia P."/>
            <person name="Veloso J."/>
            <person name="Silva-Moreno E."/>
            <person name="Staats M."/>
            <person name="Valdes J.H."/>
            <person name="Van Kan J.A.L."/>
        </authorList>
    </citation>
    <scope>NUCLEOTIDE SEQUENCE [LARGE SCALE GENOMIC DNA]</scope>
    <source>
        <strain evidence="1 2">Be9601</strain>
    </source>
</reference>
<dbReference type="InterPro" id="IPR009030">
    <property type="entry name" value="Growth_fac_rcpt_cys_sf"/>
</dbReference>
<evidence type="ECO:0000313" key="1">
    <source>
        <dbReference type="EMBL" id="TGO70982.1"/>
    </source>
</evidence>